<protein>
    <submittedName>
        <fullName evidence="1">Uncharacterized protein</fullName>
    </submittedName>
</protein>
<evidence type="ECO:0000313" key="2">
    <source>
        <dbReference type="Proteomes" id="UP000319949"/>
    </source>
</evidence>
<sequence length="70" mass="7459">MYQSDDADVAPLLAQNGGNLSKSLQDVELMAPTTSRNASMTAFEIDCLAIWLAQGLICKLKAVDPSLISC</sequence>
<name>A0A560DPA3_9BRAD</name>
<accession>A0A560DPA3</accession>
<dbReference type="EMBL" id="VITK01000005">
    <property type="protein sequence ID" value="TWA98920.1"/>
    <property type="molecule type" value="Genomic_DNA"/>
</dbReference>
<dbReference type="AlphaFoldDB" id="A0A560DPA3"/>
<comment type="caution">
    <text evidence="1">The sequence shown here is derived from an EMBL/GenBank/DDBJ whole genome shotgun (WGS) entry which is preliminary data.</text>
</comment>
<organism evidence="1 2">
    <name type="scientific">Bradyrhizobium stylosanthis</name>
    <dbReference type="NCBI Taxonomy" id="1803665"/>
    <lineage>
        <taxon>Bacteria</taxon>
        <taxon>Pseudomonadati</taxon>
        <taxon>Pseudomonadota</taxon>
        <taxon>Alphaproteobacteria</taxon>
        <taxon>Hyphomicrobiales</taxon>
        <taxon>Nitrobacteraceae</taxon>
        <taxon>Bradyrhizobium</taxon>
    </lineage>
</organism>
<proteinExistence type="predicted"/>
<dbReference type="RefSeq" id="WP_145665408.1">
    <property type="nucleotide sequence ID" value="NZ_LVEM01000003.1"/>
</dbReference>
<dbReference type="Proteomes" id="UP000319949">
    <property type="component" value="Unassembled WGS sequence"/>
</dbReference>
<gene>
    <name evidence="1" type="ORF">FBZ96_105599</name>
</gene>
<evidence type="ECO:0000313" key="1">
    <source>
        <dbReference type="EMBL" id="TWA98920.1"/>
    </source>
</evidence>
<dbReference type="OrthoDB" id="9872262at2"/>
<reference evidence="1 2" key="1">
    <citation type="submission" date="2019-06" db="EMBL/GenBank/DDBJ databases">
        <title>Genomic Encyclopedia of Type Strains, Phase IV (KMG-V): Genome sequencing to study the core and pangenomes of soil and plant-associated prokaryotes.</title>
        <authorList>
            <person name="Whitman W."/>
        </authorList>
    </citation>
    <scope>NUCLEOTIDE SEQUENCE [LARGE SCALE GENOMIC DNA]</scope>
    <source>
        <strain evidence="1 2">BR 510</strain>
    </source>
</reference>
<keyword evidence="2" id="KW-1185">Reference proteome</keyword>